<dbReference type="SUPFAM" id="SSF52540">
    <property type="entry name" value="P-loop containing nucleoside triphosphate hydrolases"/>
    <property type="match status" value="1"/>
</dbReference>
<evidence type="ECO:0000256" key="3">
    <source>
        <dbReference type="ARBA" id="ARBA00022801"/>
    </source>
</evidence>
<dbReference type="PANTHER" id="PTHR10465">
    <property type="entry name" value="TRANSMEMBRANE GTPASE FZO1"/>
    <property type="match status" value="1"/>
</dbReference>
<evidence type="ECO:0000256" key="4">
    <source>
        <dbReference type="ARBA" id="ARBA00023134"/>
    </source>
</evidence>
<keyword evidence="4" id="KW-0342">GTP-binding</keyword>
<dbReference type="InterPro" id="IPR045063">
    <property type="entry name" value="Dynamin_N"/>
</dbReference>
<comment type="caution">
    <text evidence="8">The sequence shown here is derived from an EMBL/GenBank/DDBJ whole genome shotgun (WGS) entry which is preliminary data.</text>
</comment>
<sequence length="796" mass="92581">MSGDSLQPNAYKLQEDVTDLLNQVVAMMERAYTALHSDGSQEEDKLEEEYAQKYAGFQKGIKEALQNVKNLELIMSIVAPMKAGKSTIINAIIGQDLLPTRNEAMTTLPTEIIFDDKLTEPILNLSPKIIKIFQRIFQNIDYITQHQNPGFEWARQKLAKQPSSQKLEDLLRQILTGNYEFLMRPEVRGCSQINQVLTELNDAIRLCSELDPSFDPQARFEDIIRIKVPFWRSQQRTEQNERLGSLVMVDTPGPNEDGENLRLSNAVEIQLRRSSIVLIVLDFTGLNNEAAAKIKRQVEPIIRLLGKENLYVLVNKVDQRRKGSMTHEEVRRFVTHDLQLSQSNDADRIFEISAIRAFTATTFMLEGHQYPDIKVTELKTVEALAREAWARWEEKLKETNVEELRKEADFLWKDSGFAPFLEKAINALMKSAAPRTMESALNICRALLCEFLDDIQLRLSSLVIQSSQKIQRQLEALEEDLNHLVSCRQRLQEVNKIKSNLQQNVQKMIEPLKENAYVRLEYYFKSENYERSPLLQKIDIDARGIFSFLLPEEMKYKPSDVIEFSSRTEAEDFANQANSYAKIWAERKLSEARKDTEREIERERTNLKKFLEKETTDIINRARTRLNQEFNIQLSLPSSPPFQSDFVSMDLQIDSETRNVTDYKTKKHRPWYFLWLIEIEKKVPVTRAEIYYIVSLKALVDQINQAIEESVNKISEGINKYLDEDFQQRIDAYFVHLDQYLSNYRSSLEKGLKNQSLPREKKQKLLDELEALVPEATNQIKSTDRYIQRTEQLVQK</sequence>
<feature type="domain" description="Dynamin N-terminal" evidence="7">
    <location>
        <begin position="80"/>
        <end position="300"/>
    </location>
</feature>
<organism evidence="8 9">
    <name type="scientific">Aetokthonos hydrillicola Thurmond2011</name>
    <dbReference type="NCBI Taxonomy" id="2712845"/>
    <lineage>
        <taxon>Bacteria</taxon>
        <taxon>Bacillati</taxon>
        <taxon>Cyanobacteriota</taxon>
        <taxon>Cyanophyceae</taxon>
        <taxon>Nostocales</taxon>
        <taxon>Hapalosiphonaceae</taxon>
        <taxon>Aetokthonos</taxon>
    </lineage>
</organism>
<dbReference type="PANTHER" id="PTHR10465:SF0">
    <property type="entry name" value="SARCALUMENIN"/>
    <property type="match status" value="1"/>
</dbReference>
<keyword evidence="6" id="KW-0175">Coiled coil</keyword>
<dbReference type="Gene3D" id="3.40.50.300">
    <property type="entry name" value="P-loop containing nucleotide triphosphate hydrolases"/>
    <property type="match status" value="1"/>
</dbReference>
<evidence type="ECO:0000256" key="6">
    <source>
        <dbReference type="SAM" id="Coils"/>
    </source>
</evidence>
<dbReference type="EMBL" id="JAALHA020000004">
    <property type="protein sequence ID" value="MDR9895408.1"/>
    <property type="molecule type" value="Genomic_DNA"/>
</dbReference>
<evidence type="ECO:0000313" key="8">
    <source>
        <dbReference type="EMBL" id="MDR9895408.1"/>
    </source>
</evidence>
<accession>A0AAP5I8Z3</accession>
<dbReference type="Pfam" id="PF00350">
    <property type="entry name" value="Dynamin_N"/>
    <property type="match status" value="1"/>
</dbReference>
<evidence type="ECO:0000256" key="2">
    <source>
        <dbReference type="ARBA" id="ARBA00022741"/>
    </source>
</evidence>
<dbReference type="InterPro" id="IPR027417">
    <property type="entry name" value="P-loop_NTPase"/>
</dbReference>
<feature type="coiled-coil region" evidence="6">
    <location>
        <begin position="467"/>
        <end position="504"/>
    </location>
</feature>
<keyword evidence="9" id="KW-1185">Reference proteome</keyword>
<dbReference type="RefSeq" id="WP_208343948.1">
    <property type="nucleotide sequence ID" value="NZ_CAWQFN010000422.1"/>
</dbReference>
<comment type="subcellular location">
    <subcellularLocation>
        <location evidence="1">Membrane</location>
    </subcellularLocation>
</comment>
<dbReference type="AlphaFoldDB" id="A0AAP5I8Z3"/>
<proteinExistence type="predicted"/>
<gene>
    <name evidence="8" type="ORF">G7B40_012635</name>
</gene>
<dbReference type="InterPro" id="IPR027094">
    <property type="entry name" value="Mitofusin_fam"/>
</dbReference>
<evidence type="ECO:0000313" key="9">
    <source>
        <dbReference type="Proteomes" id="UP000667802"/>
    </source>
</evidence>
<dbReference type="GO" id="GO:0008053">
    <property type="term" value="P:mitochondrial fusion"/>
    <property type="evidence" value="ECO:0007669"/>
    <property type="project" value="TreeGrafter"/>
</dbReference>
<dbReference type="Proteomes" id="UP000667802">
    <property type="component" value="Unassembled WGS sequence"/>
</dbReference>
<name>A0AAP5I8Z3_9CYAN</name>
<feature type="coiled-coil region" evidence="6">
    <location>
        <begin position="586"/>
        <end position="613"/>
    </location>
</feature>
<dbReference type="GO" id="GO:0005525">
    <property type="term" value="F:GTP binding"/>
    <property type="evidence" value="ECO:0007669"/>
    <property type="project" value="UniProtKB-KW"/>
</dbReference>
<dbReference type="GO" id="GO:0003924">
    <property type="term" value="F:GTPase activity"/>
    <property type="evidence" value="ECO:0007669"/>
    <property type="project" value="InterPro"/>
</dbReference>
<dbReference type="GO" id="GO:0016020">
    <property type="term" value="C:membrane"/>
    <property type="evidence" value="ECO:0007669"/>
    <property type="project" value="UniProtKB-SubCell"/>
</dbReference>
<keyword evidence="3" id="KW-0378">Hydrolase</keyword>
<protein>
    <submittedName>
        <fullName evidence="8">Dynamin family protein</fullName>
    </submittedName>
</protein>
<keyword evidence="2" id="KW-0547">Nucleotide-binding</keyword>
<evidence type="ECO:0000256" key="5">
    <source>
        <dbReference type="ARBA" id="ARBA00023136"/>
    </source>
</evidence>
<evidence type="ECO:0000259" key="7">
    <source>
        <dbReference type="Pfam" id="PF00350"/>
    </source>
</evidence>
<reference evidence="9" key="1">
    <citation type="journal article" date="2021" name="Science">
        <title>Hunting the eagle killer: A cyanobacterial neurotoxin causes vacuolar myelinopathy.</title>
        <authorList>
            <person name="Breinlinger S."/>
            <person name="Phillips T.J."/>
            <person name="Haram B.N."/>
            <person name="Mares J."/>
            <person name="Martinez Yerena J.A."/>
            <person name="Hrouzek P."/>
            <person name="Sobotka R."/>
            <person name="Henderson W.M."/>
            <person name="Schmieder P."/>
            <person name="Williams S.M."/>
            <person name="Lauderdale J.D."/>
            <person name="Wilde H.D."/>
            <person name="Gerrin W."/>
            <person name="Kust A."/>
            <person name="Washington J.W."/>
            <person name="Wagner C."/>
            <person name="Geier B."/>
            <person name="Liebeke M."/>
            <person name="Enke H."/>
            <person name="Niedermeyer T.H.J."/>
            <person name="Wilde S.B."/>
        </authorList>
    </citation>
    <scope>NUCLEOTIDE SEQUENCE [LARGE SCALE GENOMIC DNA]</scope>
    <source>
        <strain evidence="9">Thurmond2011</strain>
    </source>
</reference>
<evidence type="ECO:0000256" key="1">
    <source>
        <dbReference type="ARBA" id="ARBA00004370"/>
    </source>
</evidence>
<keyword evidence="5" id="KW-0472">Membrane</keyword>